<gene>
    <name evidence="2" type="ORF">C1I98_31465</name>
</gene>
<protein>
    <submittedName>
        <fullName evidence="2">Uncharacterized protein</fullName>
    </submittedName>
</protein>
<keyword evidence="3" id="KW-1185">Reference proteome</keyword>
<proteinExistence type="predicted"/>
<name>A0A2W2FZA9_9ACTN</name>
<feature type="region of interest" description="Disordered" evidence="1">
    <location>
        <begin position="76"/>
        <end position="97"/>
    </location>
</feature>
<dbReference type="AlphaFoldDB" id="A0A2W2FZA9"/>
<evidence type="ECO:0000313" key="2">
    <source>
        <dbReference type="EMBL" id="PZG29978.1"/>
    </source>
</evidence>
<sequence length="254" mass="26488">MAFWRIRTTMDERPVQATPVGKGHVDPDHDDRVGASLTALPLGAAAPGPNTTTLGPFTEVPGWMPVGEGDGFPAASAGPAVDDVGDGSSAEAPARRRMPLGERDGFAEAEVGLAEGGSADASFADMPVSPQMSAGSELDGTAEECWAEVPVLSRMPGGGRVIPAAAQTDEPTRVLLLSARLRAVPWRLPELLAELLRADSARWVYSGAAGRAGETRPLDPAQLTVPVGPRQAVRLRRADRPFTPVEAARAAAFV</sequence>
<dbReference type="Proteomes" id="UP000248544">
    <property type="component" value="Unassembled WGS sequence"/>
</dbReference>
<organism evidence="2 3">
    <name type="scientific">Spongiactinospora gelatinilytica</name>
    <dbReference type="NCBI Taxonomy" id="2666298"/>
    <lineage>
        <taxon>Bacteria</taxon>
        <taxon>Bacillati</taxon>
        <taxon>Actinomycetota</taxon>
        <taxon>Actinomycetes</taxon>
        <taxon>Streptosporangiales</taxon>
        <taxon>Streptosporangiaceae</taxon>
        <taxon>Spongiactinospora</taxon>
    </lineage>
</organism>
<evidence type="ECO:0000313" key="3">
    <source>
        <dbReference type="Proteomes" id="UP000248544"/>
    </source>
</evidence>
<accession>A0A2W2FZA9</accession>
<feature type="non-terminal residue" evidence="2">
    <location>
        <position position="254"/>
    </location>
</feature>
<comment type="caution">
    <text evidence="2">The sequence shown here is derived from an EMBL/GenBank/DDBJ whole genome shotgun (WGS) entry which is preliminary data.</text>
</comment>
<reference evidence="2 3" key="1">
    <citation type="submission" date="2018-01" db="EMBL/GenBank/DDBJ databases">
        <title>Draft genome sequence of Sphaerisporangium sp. 7K107.</title>
        <authorList>
            <person name="Sahin N."/>
            <person name="Saygin H."/>
            <person name="Ay H."/>
        </authorList>
    </citation>
    <scope>NUCLEOTIDE SEQUENCE [LARGE SCALE GENOMIC DNA]</scope>
    <source>
        <strain evidence="2 3">7K107</strain>
    </source>
</reference>
<dbReference type="EMBL" id="POUA01000360">
    <property type="protein sequence ID" value="PZG29978.1"/>
    <property type="molecule type" value="Genomic_DNA"/>
</dbReference>
<evidence type="ECO:0000256" key="1">
    <source>
        <dbReference type="SAM" id="MobiDB-lite"/>
    </source>
</evidence>